<dbReference type="AlphaFoldDB" id="C4V0T0"/>
<dbReference type="Proteomes" id="UP000005309">
    <property type="component" value="Unassembled WGS sequence"/>
</dbReference>
<keyword evidence="2" id="KW-1003">Cell membrane</keyword>
<keyword evidence="11" id="KW-1185">Reference proteome</keyword>
<feature type="transmembrane region" description="Helical" evidence="7">
    <location>
        <begin position="297"/>
        <end position="322"/>
    </location>
</feature>
<proteinExistence type="inferred from homology"/>
<dbReference type="GO" id="GO:0005886">
    <property type="term" value="C:plasma membrane"/>
    <property type="evidence" value="ECO:0007669"/>
    <property type="project" value="UniProtKB-SubCell"/>
</dbReference>
<dbReference type="InterPro" id="IPR025857">
    <property type="entry name" value="MacB_PCD"/>
</dbReference>
<keyword evidence="4 7" id="KW-1133">Transmembrane helix</keyword>
<evidence type="ECO:0000313" key="10">
    <source>
        <dbReference type="EMBL" id="EEQ49609.1"/>
    </source>
</evidence>
<dbReference type="PANTHER" id="PTHR30572">
    <property type="entry name" value="MEMBRANE COMPONENT OF TRANSPORTER-RELATED"/>
    <property type="match status" value="1"/>
</dbReference>
<organism evidence="10 11">
    <name type="scientific">Selenomonas flueggei ATCC 43531</name>
    <dbReference type="NCBI Taxonomy" id="638302"/>
    <lineage>
        <taxon>Bacteria</taxon>
        <taxon>Bacillati</taxon>
        <taxon>Bacillota</taxon>
        <taxon>Negativicutes</taxon>
        <taxon>Selenomonadales</taxon>
        <taxon>Selenomonadaceae</taxon>
        <taxon>Selenomonas</taxon>
    </lineage>
</organism>
<dbReference type="STRING" id="638302.HMPREF0908_0191"/>
<sequence length="377" mass="40442">MMSRYKMFFIMVANSLLRRRARMAIALLAVAVGATIISGMITVYKEVPEQMGRAFRAYGANLLILPGKDAGVIHEEDVSAVSKALSDYEVVGITPFLYDTLLINHQTVMAGGTDFDVLQEVSPYWQVRGAWPTPGEKEILLGAEFASKLRVNPGDTISVSGGEGSIVSDYRVSGIVRTGGNEENFVFVSLPDLQRIKGRAGELSLAQVSVVAGQDELTRAETKIRAQVPTVEPQLVKQIAKSEGTVLGKLQALVLIVTIVVLVLTLICVSTTMMAIVTERRREIGLKKALGADNRHIVAEFFGEGCLLGALGGILGSGFGYLFAQSVSMNVFGRGIEFSPTIVVVALVMSIFVTGLASLLPVRIATNVDPAIILRGE</sequence>
<evidence type="ECO:0000256" key="7">
    <source>
        <dbReference type="SAM" id="Phobius"/>
    </source>
</evidence>
<protein>
    <submittedName>
        <fullName evidence="10">Efflux ABC transporter, permease protein</fullName>
    </submittedName>
</protein>
<dbReference type="PANTHER" id="PTHR30572:SF4">
    <property type="entry name" value="ABC TRANSPORTER PERMEASE YTRF"/>
    <property type="match status" value="1"/>
</dbReference>
<keyword evidence="5 7" id="KW-0472">Membrane</keyword>
<comment type="similarity">
    <text evidence="6">Belongs to the ABC-4 integral membrane protein family.</text>
</comment>
<evidence type="ECO:0000313" key="11">
    <source>
        <dbReference type="Proteomes" id="UP000005309"/>
    </source>
</evidence>
<dbReference type="OrthoDB" id="9770036at2"/>
<feature type="domain" description="ABC3 transporter permease C-terminal" evidence="8">
    <location>
        <begin position="256"/>
        <end position="370"/>
    </location>
</feature>
<dbReference type="eggNOG" id="COG0577">
    <property type="taxonomic scope" value="Bacteria"/>
</dbReference>
<evidence type="ECO:0000259" key="9">
    <source>
        <dbReference type="Pfam" id="PF12704"/>
    </source>
</evidence>
<dbReference type="InterPro" id="IPR050250">
    <property type="entry name" value="Macrolide_Exporter_MacB"/>
</dbReference>
<gene>
    <name evidence="10" type="ORF">HMPREF0908_0191</name>
</gene>
<feature type="transmembrane region" description="Helical" evidence="7">
    <location>
        <begin position="252"/>
        <end position="277"/>
    </location>
</feature>
<evidence type="ECO:0000259" key="8">
    <source>
        <dbReference type="Pfam" id="PF02687"/>
    </source>
</evidence>
<dbReference type="EMBL" id="ACLA01000002">
    <property type="protein sequence ID" value="EEQ49609.1"/>
    <property type="molecule type" value="Genomic_DNA"/>
</dbReference>
<comment type="caution">
    <text evidence="10">The sequence shown here is derived from an EMBL/GenBank/DDBJ whole genome shotgun (WGS) entry which is preliminary data.</text>
</comment>
<evidence type="ECO:0000256" key="4">
    <source>
        <dbReference type="ARBA" id="ARBA00022989"/>
    </source>
</evidence>
<dbReference type="Pfam" id="PF12704">
    <property type="entry name" value="MacB_PCD"/>
    <property type="match status" value="1"/>
</dbReference>
<reference evidence="10 11" key="1">
    <citation type="submission" date="2009-04" db="EMBL/GenBank/DDBJ databases">
        <authorList>
            <person name="Qin X."/>
            <person name="Bachman B."/>
            <person name="Battles P."/>
            <person name="Bell A."/>
            <person name="Bess C."/>
            <person name="Bickham C."/>
            <person name="Chaboub L."/>
            <person name="Chen D."/>
            <person name="Coyle M."/>
            <person name="Deiros D.R."/>
            <person name="Dinh H."/>
            <person name="Forbes L."/>
            <person name="Fowler G."/>
            <person name="Francisco L."/>
            <person name="Fu Q."/>
            <person name="Gubbala S."/>
            <person name="Hale W."/>
            <person name="Han Y."/>
            <person name="Hemphill L."/>
            <person name="Highlander S.K."/>
            <person name="Hirani K."/>
            <person name="Hogues M."/>
            <person name="Jackson L."/>
            <person name="Jakkamsetti A."/>
            <person name="Javaid M."/>
            <person name="Jiang H."/>
            <person name="Korchina V."/>
            <person name="Kovar C."/>
            <person name="Lara F."/>
            <person name="Lee S."/>
            <person name="Mata R."/>
            <person name="Mathew T."/>
            <person name="Moen C."/>
            <person name="Morales K."/>
            <person name="Munidasa M."/>
            <person name="Nazareth L."/>
            <person name="Ngo R."/>
            <person name="Nguyen L."/>
            <person name="Okwuonu G."/>
            <person name="Ongeri F."/>
            <person name="Patil S."/>
            <person name="Petrosino J."/>
            <person name="Pham C."/>
            <person name="Pham P."/>
            <person name="Pu L.-L."/>
            <person name="Puazo M."/>
            <person name="Raj R."/>
            <person name="Reid J."/>
            <person name="Rouhana J."/>
            <person name="Saada N."/>
            <person name="Shang Y."/>
            <person name="Simmons D."/>
            <person name="Thornton R."/>
            <person name="Warren J."/>
            <person name="Weissenberger G."/>
            <person name="Zhang J."/>
            <person name="Zhang L."/>
            <person name="Zhou C."/>
            <person name="Zhu D."/>
            <person name="Muzny D."/>
            <person name="Worley K."/>
            <person name="Gibbs R."/>
        </authorList>
    </citation>
    <scope>NUCLEOTIDE SEQUENCE [LARGE SCALE GENOMIC DNA]</scope>
    <source>
        <strain evidence="10 11">ATCC 43531</strain>
    </source>
</reference>
<dbReference type="InterPro" id="IPR003838">
    <property type="entry name" value="ABC3_permease_C"/>
</dbReference>
<dbReference type="Pfam" id="PF02687">
    <property type="entry name" value="FtsX"/>
    <property type="match status" value="1"/>
</dbReference>
<dbReference type="RefSeq" id="WP_006691432.1">
    <property type="nucleotide sequence ID" value="NZ_GG694010.1"/>
</dbReference>
<evidence type="ECO:0000256" key="1">
    <source>
        <dbReference type="ARBA" id="ARBA00004651"/>
    </source>
</evidence>
<dbReference type="GO" id="GO:0022857">
    <property type="term" value="F:transmembrane transporter activity"/>
    <property type="evidence" value="ECO:0007669"/>
    <property type="project" value="TreeGrafter"/>
</dbReference>
<evidence type="ECO:0000256" key="5">
    <source>
        <dbReference type="ARBA" id="ARBA00023136"/>
    </source>
</evidence>
<evidence type="ECO:0000256" key="3">
    <source>
        <dbReference type="ARBA" id="ARBA00022692"/>
    </source>
</evidence>
<dbReference type="HOGENOM" id="CLU_000604_8_4_9"/>
<evidence type="ECO:0000256" key="2">
    <source>
        <dbReference type="ARBA" id="ARBA00022475"/>
    </source>
</evidence>
<feature type="domain" description="MacB-like periplasmic core" evidence="9">
    <location>
        <begin position="24"/>
        <end position="221"/>
    </location>
</feature>
<comment type="subcellular location">
    <subcellularLocation>
        <location evidence="1">Cell membrane</location>
        <topology evidence="1">Multi-pass membrane protein</topology>
    </subcellularLocation>
</comment>
<keyword evidence="3 7" id="KW-0812">Transmembrane</keyword>
<name>C4V0T0_9FIRM</name>
<evidence type="ECO:0000256" key="6">
    <source>
        <dbReference type="ARBA" id="ARBA00038076"/>
    </source>
</evidence>
<accession>C4V0T0</accession>
<feature type="transmembrane region" description="Helical" evidence="7">
    <location>
        <begin position="342"/>
        <end position="362"/>
    </location>
</feature>